<comment type="caution">
    <text evidence="4">The sequence shown here is derived from an EMBL/GenBank/DDBJ whole genome shotgun (WGS) entry which is preliminary data.</text>
</comment>
<dbReference type="InterPro" id="IPR008615">
    <property type="entry name" value="FNIP"/>
</dbReference>
<feature type="domain" description="SAP" evidence="3">
    <location>
        <begin position="747"/>
        <end position="781"/>
    </location>
</feature>
<proteinExistence type="predicted"/>
<accession>A0A8J4Q3W4</accession>
<reference evidence="4" key="1">
    <citation type="submission" date="2020-01" db="EMBL/GenBank/DDBJ databases">
        <title>Development of genomics and gene disruption for Polysphondylium violaceum indicates a role for the polyketide synthase stlB in stalk morphogenesis.</title>
        <authorList>
            <person name="Narita B."/>
            <person name="Kawabe Y."/>
            <person name="Kin K."/>
            <person name="Saito T."/>
            <person name="Gibbs R."/>
            <person name="Kuspa A."/>
            <person name="Muzny D."/>
            <person name="Queller D."/>
            <person name="Richards S."/>
            <person name="Strassman J."/>
            <person name="Sucgang R."/>
            <person name="Worley K."/>
            <person name="Schaap P."/>
        </authorList>
    </citation>
    <scope>NUCLEOTIDE SEQUENCE</scope>
    <source>
        <strain evidence="4">QSvi11</strain>
    </source>
</reference>
<protein>
    <recommendedName>
        <fullName evidence="3">SAP domain-containing protein</fullName>
    </recommendedName>
</protein>
<sequence length="786" mass="89103">METFFKIWRTPDISKLIRGILLDGVIVNVGTLATLEKDRNIVECLPDGVKTMIEIDECDKELVRKYYGRHLIDHVLVNQEMDRQLIEHYTTFPIPGGTEKVLFRCPDQKYLCVGSVPDSVTQMYLELVEHEIPIGYFPPTLQYLKLEYIAYNVGDSIQVAFDQHYSYYKLVDGAGVEHRTVKSNDMDQQEPLTEMWQKWLNYEIDDEDLVIDKTIPYSASVKSGEKEVLYYPDEAYFTFDGKHKISSPPVLIPEGMIPPVKVLKLSFYTPLRKGSIPYGVETLHYRPINPYFIFGQASTIPGLLDAKEIRNQSEPFNGPFLDTNLLPNSIKHLYFNHYFNQPLEPGLLPKYLQTLKFGNNFNQPLLKGSIPRSVKYLKFGQKFSQKIQHLPLHLTELVLGGGFDQPLDKTSLPLGLSVLSIGYGCCALGYKHPLRTLPNSVQRLKLNLHSSLSLKTITIPPKVIYLELGSAQNPVAKRLDCGFIPNSVKYLNLQVVSSDCLTSRSIPPSVTFLNLVVLGETPIDSQVIPNSVVQLTLDCKHPLVRGIVPKSVTRLTLGNDFNQEIRAGSLPNSIKCLEFGTLYQLERGYQQKLVPLSLPNSITYLQLPSNHNYKHHFEPGVIPPSVSLLVAPSYHRNNAESLIIPNKKALVSFVFDNSMQDDDDESDDDESEYNDDSEDYDETSSEESIGHNHSNSISSNKSNNIAIQDSDKNVNSNCECENITNITNNYINNNNNKDDQDPRIKKYENLPYRKIQTMCKNYGIPANGKRDILIARIIEFENNIKT</sequence>
<evidence type="ECO:0000256" key="1">
    <source>
        <dbReference type="ARBA" id="ARBA00022737"/>
    </source>
</evidence>
<dbReference type="PANTHER" id="PTHR32134">
    <property type="entry name" value="FNIP REPEAT-CONTAINING PROTEIN"/>
    <property type="match status" value="1"/>
</dbReference>
<dbReference type="EMBL" id="AJWJ01000022">
    <property type="protein sequence ID" value="KAF2077679.1"/>
    <property type="molecule type" value="Genomic_DNA"/>
</dbReference>
<feature type="compositionally biased region" description="Low complexity" evidence="2">
    <location>
        <begin position="691"/>
        <end position="703"/>
    </location>
</feature>
<dbReference type="PROSITE" id="PS50800">
    <property type="entry name" value="SAP"/>
    <property type="match status" value="1"/>
</dbReference>
<dbReference type="InterPro" id="IPR003034">
    <property type="entry name" value="SAP_dom"/>
</dbReference>
<evidence type="ECO:0000256" key="2">
    <source>
        <dbReference type="SAM" id="MobiDB-lite"/>
    </source>
</evidence>
<keyword evidence="5" id="KW-1185">Reference proteome</keyword>
<feature type="compositionally biased region" description="Acidic residues" evidence="2">
    <location>
        <begin position="659"/>
        <end position="685"/>
    </location>
</feature>
<evidence type="ECO:0000259" key="3">
    <source>
        <dbReference type="PROSITE" id="PS50800"/>
    </source>
</evidence>
<gene>
    <name evidence="4" type="ORF">CYY_000995</name>
</gene>
<feature type="region of interest" description="Disordered" evidence="2">
    <location>
        <begin position="658"/>
        <end position="703"/>
    </location>
</feature>
<name>A0A8J4Q3W4_9MYCE</name>
<dbReference type="PANTHER" id="PTHR32134:SF92">
    <property type="entry name" value="FNIP REPEAT-CONTAINING PROTEIN"/>
    <property type="match status" value="1"/>
</dbReference>
<evidence type="ECO:0000313" key="5">
    <source>
        <dbReference type="Proteomes" id="UP000695562"/>
    </source>
</evidence>
<dbReference type="InterPro" id="IPR051251">
    <property type="entry name" value="STK_FNIP-Repeat"/>
</dbReference>
<dbReference type="AlphaFoldDB" id="A0A8J4Q3W4"/>
<keyword evidence="1" id="KW-0677">Repeat</keyword>
<dbReference type="Proteomes" id="UP000695562">
    <property type="component" value="Unassembled WGS sequence"/>
</dbReference>
<dbReference type="Pfam" id="PF05725">
    <property type="entry name" value="FNIP"/>
    <property type="match status" value="4"/>
</dbReference>
<evidence type="ECO:0000313" key="4">
    <source>
        <dbReference type="EMBL" id="KAF2077679.1"/>
    </source>
</evidence>
<organism evidence="4 5">
    <name type="scientific">Polysphondylium violaceum</name>
    <dbReference type="NCBI Taxonomy" id="133409"/>
    <lineage>
        <taxon>Eukaryota</taxon>
        <taxon>Amoebozoa</taxon>
        <taxon>Evosea</taxon>
        <taxon>Eumycetozoa</taxon>
        <taxon>Dictyostelia</taxon>
        <taxon>Dictyosteliales</taxon>
        <taxon>Dictyosteliaceae</taxon>
        <taxon>Polysphondylium</taxon>
    </lineage>
</organism>